<protein>
    <submittedName>
        <fullName evidence="1">Uncharacterized protein</fullName>
    </submittedName>
</protein>
<dbReference type="Proteomes" id="UP000182902">
    <property type="component" value="Unassembled WGS sequence"/>
</dbReference>
<dbReference type="AlphaFoldDB" id="A0A1H3IKY9"/>
<accession>A0A1H3IKY9</accession>
<name>A0A1H3IKY9_9PSED</name>
<organism evidence="1 2">
    <name type="scientific">Pseudomonas salomonii</name>
    <dbReference type="NCBI Taxonomy" id="191391"/>
    <lineage>
        <taxon>Bacteria</taxon>
        <taxon>Pseudomonadati</taxon>
        <taxon>Pseudomonadota</taxon>
        <taxon>Gammaproteobacteria</taxon>
        <taxon>Pseudomonadales</taxon>
        <taxon>Pseudomonadaceae</taxon>
        <taxon>Pseudomonas</taxon>
    </lineage>
</organism>
<sequence length="59" mass="6466">MIRRIGAFAILGVLSRGSRYFAGTAPAIPTNAIVYELSAGQYEAEKTDDDEVIVYENNQ</sequence>
<gene>
    <name evidence="1" type="ORF">SAMN05216247_103292</name>
</gene>
<reference evidence="1 2" key="1">
    <citation type="submission" date="2016-10" db="EMBL/GenBank/DDBJ databases">
        <authorList>
            <person name="de Groot N.N."/>
        </authorList>
    </citation>
    <scope>NUCLEOTIDE SEQUENCE [LARGE SCALE GENOMIC DNA]</scope>
    <source>
        <strain evidence="1 2">ICMP 14252</strain>
    </source>
</reference>
<dbReference type="RefSeq" id="WP_069788635.1">
    <property type="nucleotide sequence ID" value="NZ_FNOX01000003.1"/>
</dbReference>
<dbReference type="EMBL" id="FNOX01000003">
    <property type="protein sequence ID" value="SDY28351.1"/>
    <property type="molecule type" value="Genomic_DNA"/>
</dbReference>
<proteinExistence type="predicted"/>
<evidence type="ECO:0000313" key="2">
    <source>
        <dbReference type="Proteomes" id="UP000182902"/>
    </source>
</evidence>
<evidence type="ECO:0000313" key="1">
    <source>
        <dbReference type="EMBL" id="SDY28351.1"/>
    </source>
</evidence>